<dbReference type="EMBL" id="JBHUEA010000031">
    <property type="protein sequence ID" value="MFD1722878.1"/>
    <property type="molecule type" value="Genomic_DNA"/>
</dbReference>
<keyword evidence="4" id="KW-1185">Reference proteome</keyword>
<feature type="transmembrane region" description="Helical" evidence="1">
    <location>
        <begin position="65"/>
        <end position="87"/>
    </location>
</feature>
<feature type="transmembrane region" description="Helical" evidence="1">
    <location>
        <begin position="238"/>
        <end position="261"/>
    </location>
</feature>
<evidence type="ECO:0000256" key="1">
    <source>
        <dbReference type="SAM" id="Phobius"/>
    </source>
</evidence>
<reference evidence="4" key="1">
    <citation type="journal article" date="2019" name="Int. J. Syst. Evol. Microbiol.">
        <title>The Global Catalogue of Microorganisms (GCM) 10K type strain sequencing project: providing services to taxonomists for standard genome sequencing and annotation.</title>
        <authorList>
            <consortium name="The Broad Institute Genomics Platform"/>
            <consortium name="The Broad Institute Genome Sequencing Center for Infectious Disease"/>
            <person name="Wu L."/>
            <person name="Ma J."/>
        </authorList>
    </citation>
    <scope>NUCLEOTIDE SEQUENCE [LARGE SCALE GENOMIC DNA]</scope>
    <source>
        <strain evidence="4">CGMCC 1.12471</strain>
    </source>
</reference>
<evidence type="ECO:0000313" key="4">
    <source>
        <dbReference type="Proteomes" id="UP001597347"/>
    </source>
</evidence>
<evidence type="ECO:0000313" key="3">
    <source>
        <dbReference type="EMBL" id="MFD1722878.1"/>
    </source>
</evidence>
<feature type="domain" description="DUF1206" evidence="2">
    <location>
        <begin position="24"/>
        <end position="90"/>
    </location>
</feature>
<proteinExistence type="predicted"/>
<comment type="caution">
    <text evidence="3">The sequence shown here is derived from an EMBL/GenBank/DDBJ whole genome shotgun (WGS) entry which is preliminary data.</text>
</comment>
<feature type="transmembrane region" description="Helical" evidence="1">
    <location>
        <begin position="107"/>
        <end position="128"/>
    </location>
</feature>
<feature type="transmembrane region" description="Helical" evidence="1">
    <location>
        <begin position="148"/>
        <end position="169"/>
    </location>
</feature>
<keyword evidence="1" id="KW-0812">Transmembrane</keyword>
<feature type="domain" description="DUF1206" evidence="2">
    <location>
        <begin position="107"/>
        <end position="173"/>
    </location>
</feature>
<dbReference type="Proteomes" id="UP001597347">
    <property type="component" value="Unassembled WGS sequence"/>
</dbReference>
<accession>A0ABW4LJP3</accession>
<gene>
    <name evidence="3" type="ORF">ACFSBI_15090</name>
</gene>
<evidence type="ECO:0000259" key="2">
    <source>
        <dbReference type="Pfam" id="PF06724"/>
    </source>
</evidence>
<feature type="transmembrane region" description="Helical" evidence="1">
    <location>
        <begin position="190"/>
        <end position="218"/>
    </location>
</feature>
<dbReference type="Pfam" id="PF06724">
    <property type="entry name" value="DUF1206"/>
    <property type="match status" value="3"/>
</dbReference>
<feature type="transmembrane region" description="Helical" evidence="1">
    <location>
        <begin position="21"/>
        <end position="45"/>
    </location>
</feature>
<dbReference type="RefSeq" id="WP_377936367.1">
    <property type="nucleotide sequence ID" value="NZ_JBHUEA010000031.1"/>
</dbReference>
<sequence length="269" mass="27444">MTETARQNAEGVQQSTWFRGLARFGFAASGLVQGLVGVLAIQVAVQGGGQEADQSGALKALAQAPFGAVVVWLVAIGGLALALWLVVDGFLERGSDAKRVWKERVKAWGKAVVYGAVGVTALRTVLGASQDSSRSARQGSSTVLSLPGGQILLGLVGVGVVVIGVALVHRGVTKGFLETIRVPSGSRGRAVVVLGQVGYVARGVAIAVVGILFVVAAWRTDPGAASGLDGALRAFAGLPFGRVVLAAIGVGWIASGVYLVARARLARLD</sequence>
<name>A0ABW4LJP3_9MICO</name>
<protein>
    <submittedName>
        <fullName evidence="3">DUF1206 domain-containing protein</fullName>
    </submittedName>
</protein>
<keyword evidence="1" id="KW-1133">Transmembrane helix</keyword>
<organism evidence="3 4">
    <name type="scientific">Amnibacterium endophyticum</name>
    <dbReference type="NCBI Taxonomy" id="2109337"/>
    <lineage>
        <taxon>Bacteria</taxon>
        <taxon>Bacillati</taxon>
        <taxon>Actinomycetota</taxon>
        <taxon>Actinomycetes</taxon>
        <taxon>Micrococcales</taxon>
        <taxon>Microbacteriaceae</taxon>
        <taxon>Amnibacterium</taxon>
    </lineage>
</organism>
<keyword evidence="1" id="KW-0472">Membrane</keyword>
<dbReference type="InterPro" id="IPR009597">
    <property type="entry name" value="DUF1206"/>
</dbReference>
<feature type="domain" description="DUF1206" evidence="2">
    <location>
        <begin position="197"/>
        <end position="265"/>
    </location>
</feature>